<dbReference type="EMBL" id="DPMF01000192">
    <property type="protein sequence ID" value="HCV81014.1"/>
    <property type="molecule type" value="Genomic_DNA"/>
</dbReference>
<feature type="transmembrane region" description="Helical" evidence="2">
    <location>
        <begin position="355"/>
        <end position="373"/>
    </location>
</feature>
<dbReference type="SUPFAM" id="SSF48452">
    <property type="entry name" value="TPR-like"/>
    <property type="match status" value="1"/>
</dbReference>
<accession>A0A3D5IZ90</accession>
<dbReference type="RefSeq" id="WP_228250739.1">
    <property type="nucleotide sequence ID" value="NZ_JAJGNW010000008.1"/>
</dbReference>
<reference evidence="3 4" key="1">
    <citation type="journal article" date="2018" name="Nat. Biotechnol.">
        <title>A standardized bacterial taxonomy based on genome phylogeny substantially revises the tree of life.</title>
        <authorList>
            <person name="Parks D.H."/>
            <person name="Chuvochina M."/>
            <person name="Waite D.W."/>
            <person name="Rinke C."/>
            <person name="Skarshewski A."/>
            <person name="Chaumeil P.A."/>
            <person name="Hugenholtz P."/>
        </authorList>
    </citation>
    <scope>NUCLEOTIDE SEQUENCE [LARGE SCALE GENOMIC DNA]</scope>
    <source>
        <strain evidence="3">UBA9359</strain>
    </source>
</reference>
<evidence type="ECO:0000313" key="4">
    <source>
        <dbReference type="Proteomes" id="UP000264330"/>
    </source>
</evidence>
<dbReference type="InterPro" id="IPR011990">
    <property type="entry name" value="TPR-like_helical_dom_sf"/>
</dbReference>
<dbReference type="PROSITE" id="PS50005">
    <property type="entry name" value="TPR"/>
    <property type="match status" value="1"/>
</dbReference>
<keyword evidence="2" id="KW-0472">Membrane</keyword>
<proteinExistence type="predicted"/>
<evidence type="ECO:0000256" key="2">
    <source>
        <dbReference type="SAM" id="Phobius"/>
    </source>
</evidence>
<dbReference type="AlphaFoldDB" id="A0A3D5IZ90"/>
<name>A0A3D5IZ90_9FLAO</name>
<comment type="caution">
    <text evidence="3">The sequence shown here is derived from an EMBL/GenBank/DDBJ whole genome shotgun (WGS) entry which is preliminary data.</text>
</comment>
<keyword evidence="1" id="KW-0802">TPR repeat</keyword>
<dbReference type="Pfam" id="PF13424">
    <property type="entry name" value="TPR_12"/>
    <property type="match status" value="1"/>
</dbReference>
<keyword evidence="2" id="KW-0812">Transmembrane</keyword>
<dbReference type="GO" id="GO:0006355">
    <property type="term" value="P:regulation of DNA-templated transcription"/>
    <property type="evidence" value="ECO:0007669"/>
    <property type="project" value="InterPro"/>
</dbReference>
<keyword evidence="2" id="KW-1133">Transmembrane helix</keyword>
<protein>
    <submittedName>
        <fullName evidence="3">Uncharacterized protein</fullName>
    </submittedName>
</protein>
<dbReference type="Gene3D" id="1.25.40.10">
    <property type="entry name" value="Tetratricopeptide repeat domain"/>
    <property type="match status" value="1"/>
</dbReference>
<dbReference type="Gene3D" id="1.10.10.10">
    <property type="entry name" value="Winged helix-like DNA-binding domain superfamily/Winged helix DNA-binding domain"/>
    <property type="match status" value="1"/>
</dbReference>
<evidence type="ECO:0000256" key="1">
    <source>
        <dbReference type="PROSITE-ProRule" id="PRU00339"/>
    </source>
</evidence>
<sequence length="500" mass="59576">MVHDYFFQSAHIKILLFLVSVLSLSSAFYGQEVFQKQDSLLLLSDKKFEFSKEMESIAYAYQVMQWADNNNNSEFKAKSYYKIGRAMFSLEMNKSSLYFFNEVLQETYIKTDPILEVKVRENLAINYLHNGWQDQYFVELQKAENILDTLNSFQLMDDKYLLKMRIALNLGNYYSITKNLDSLKKYMRRADRYADSLLKPQRTKEYNDYLLLKGGYYQHIHQSDSALIFLDSSLNNENDYIKKFPHFYYLGEFYFKEQNYKLALSNYLKSLDIIEKQTANWSLYPNIYDQLGRTYLKLNDTIKANYHSEKYEEVLDSISKLKNERSIALFDKLRKVSEVPKSYEENKDSNITSKNLLGCVIIALTGFLFYFFLMTRANLKKITIAKEKETMQLKNQLNQAFEEVIIMAKNNDSTFLKRFEEVYSDFYRALMKQHPNLTISDKKFCAMIYLKFDTKEIARYTFIEHRSVQKKKSRLRKKMGLTSEENFYDYLTKINDEHEF</sequence>
<dbReference type="SUPFAM" id="SSF46894">
    <property type="entry name" value="C-terminal effector domain of the bipartite response regulators"/>
    <property type="match status" value="1"/>
</dbReference>
<dbReference type="InterPro" id="IPR019734">
    <property type="entry name" value="TPR_rpt"/>
</dbReference>
<dbReference type="InterPro" id="IPR016032">
    <property type="entry name" value="Sig_transdc_resp-reg_C-effctor"/>
</dbReference>
<dbReference type="InterPro" id="IPR036388">
    <property type="entry name" value="WH-like_DNA-bd_sf"/>
</dbReference>
<feature type="repeat" description="TPR" evidence="1">
    <location>
        <begin position="244"/>
        <end position="277"/>
    </location>
</feature>
<evidence type="ECO:0000313" key="3">
    <source>
        <dbReference type="EMBL" id="HCV81014.1"/>
    </source>
</evidence>
<dbReference type="GO" id="GO:0003677">
    <property type="term" value="F:DNA binding"/>
    <property type="evidence" value="ECO:0007669"/>
    <property type="project" value="InterPro"/>
</dbReference>
<dbReference type="Proteomes" id="UP000264330">
    <property type="component" value="Unassembled WGS sequence"/>
</dbReference>
<gene>
    <name evidence="3" type="ORF">DGQ38_08200</name>
</gene>
<organism evidence="3 4">
    <name type="scientific">Zunongwangia profunda</name>
    <dbReference type="NCBI Taxonomy" id="398743"/>
    <lineage>
        <taxon>Bacteria</taxon>
        <taxon>Pseudomonadati</taxon>
        <taxon>Bacteroidota</taxon>
        <taxon>Flavobacteriia</taxon>
        <taxon>Flavobacteriales</taxon>
        <taxon>Flavobacteriaceae</taxon>
        <taxon>Zunongwangia</taxon>
    </lineage>
</organism>